<dbReference type="Proteomes" id="UP001347796">
    <property type="component" value="Unassembled WGS sequence"/>
</dbReference>
<dbReference type="AlphaFoldDB" id="A0AAN8IZH4"/>
<name>A0AAN8IZH4_PATCE</name>
<gene>
    <name evidence="1" type="ORF">SNE40_021916</name>
</gene>
<proteinExistence type="predicted"/>
<comment type="caution">
    <text evidence="1">The sequence shown here is derived from an EMBL/GenBank/DDBJ whole genome shotgun (WGS) entry which is preliminary data.</text>
</comment>
<organism evidence="1 2">
    <name type="scientific">Patella caerulea</name>
    <name type="common">Rayed Mediterranean limpet</name>
    <dbReference type="NCBI Taxonomy" id="87958"/>
    <lineage>
        <taxon>Eukaryota</taxon>
        <taxon>Metazoa</taxon>
        <taxon>Spiralia</taxon>
        <taxon>Lophotrochozoa</taxon>
        <taxon>Mollusca</taxon>
        <taxon>Gastropoda</taxon>
        <taxon>Patellogastropoda</taxon>
        <taxon>Patelloidea</taxon>
        <taxon>Patellidae</taxon>
        <taxon>Patella</taxon>
    </lineage>
</organism>
<keyword evidence="2" id="KW-1185">Reference proteome</keyword>
<reference evidence="1 2" key="1">
    <citation type="submission" date="2024-01" db="EMBL/GenBank/DDBJ databases">
        <title>The genome of the rayed Mediterranean limpet Patella caerulea (Linnaeus, 1758).</title>
        <authorList>
            <person name="Anh-Thu Weber A."/>
            <person name="Halstead-Nussloch G."/>
        </authorList>
    </citation>
    <scope>NUCLEOTIDE SEQUENCE [LARGE SCALE GENOMIC DNA]</scope>
    <source>
        <strain evidence="1">AATW-2023a</strain>
        <tissue evidence="1">Whole specimen</tissue>
    </source>
</reference>
<evidence type="ECO:0000313" key="2">
    <source>
        <dbReference type="Proteomes" id="UP001347796"/>
    </source>
</evidence>
<sequence length="287" mass="33444">MNMTENNTDNFVLAGEIAAETVISSSEVDFYNDQDSCTSSIRMNPIEYLKTDDHTDIKTNNDVLWQKIEGQQGLQDNINDPPGICHVPTEQLALLDNQEKGLTMASKRERNKVKKREQRLNPEFREKERIKARERMKERREDTRYRDCERQKDRERRKQFRKRMNNITILQGDLNFVQNGHIYLESNMNVEQPLCEIDQSHQGFPSDMIDHSHQGYASDIIDQSKQRNCTIDNNSQLDQLCENSITNNDQSLHIQYESDQTFISVSTSASGRTIPVENQYNLSEVYS</sequence>
<evidence type="ECO:0000313" key="1">
    <source>
        <dbReference type="EMBL" id="KAK6168004.1"/>
    </source>
</evidence>
<protein>
    <submittedName>
        <fullName evidence="1">Uncharacterized protein</fullName>
    </submittedName>
</protein>
<accession>A0AAN8IZH4</accession>
<dbReference type="EMBL" id="JAZGQO010000018">
    <property type="protein sequence ID" value="KAK6168004.1"/>
    <property type="molecule type" value="Genomic_DNA"/>
</dbReference>